<sequence length="74" mass="8249">RLHGSISPLLGWRTSGMSRGPVPQLPMTSHRGSSSVQTRYMGQSELVRLNRRPDAIKSHIQACSSQHQLSTRCH</sequence>
<protein>
    <submittedName>
        <fullName evidence="2">Uncharacterized protein</fullName>
    </submittedName>
</protein>
<organism evidence="2 3">
    <name type="scientific">Stylosanthes scabra</name>
    <dbReference type="NCBI Taxonomy" id="79078"/>
    <lineage>
        <taxon>Eukaryota</taxon>
        <taxon>Viridiplantae</taxon>
        <taxon>Streptophyta</taxon>
        <taxon>Embryophyta</taxon>
        <taxon>Tracheophyta</taxon>
        <taxon>Spermatophyta</taxon>
        <taxon>Magnoliopsida</taxon>
        <taxon>eudicotyledons</taxon>
        <taxon>Gunneridae</taxon>
        <taxon>Pentapetalae</taxon>
        <taxon>rosids</taxon>
        <taxon>fabids</taxon>
        <taxon>Fabales</taxon>
        <taxon>Fabaceae</taxon>
        <taxon>Papilionoideae</taxon>
        <taxon>50 kb inversion clade</taxon>
        <taxon>dalbergioids sensu lato</taxon>
        <taxon>Dalbergieae</taxon>
        <taxon>Pterocarpus clade</taxon>
        <taxon>Stylosanthes</taxon>
    </lineage>
</organism>
<feature type="compositionally biased region" description="Polar residues" evidence="1">
    <location>
        <begin position="26"/>
        <end position="38"/>
    </location>
</feature>
<proteinExistence type="predicted"/>
<feature type="non-terminal residue" evidence="2">
    <location>
        <position position="74"/>
    </location>
</feature>
<accession>A0ABU6ZS58</accession>
<comment type="caution">
    <text evidence="2">The sequence shown here is derived from an EMBL/GenBank/DDBJ whole genome shotgun (WGS) entry which is preliminary data.</text>
</comment>
<reference evidence="2 3" key="1">
    <citation type="journal article" date="2023" name="Plants (Basel)">
        <title>Bridging the Gap: Combining Genomics and Transcriptomics Approaches to Understand Stylosanthes scabra, an Orphan Legume from the Brazilian Caatinga.</title>
        <authorList>
            <person name="Ferreira-Neto J.R.C."/>
            <person name="da Silva M.D."/>
            <person name="Binneck E."/>
            <person name="de Melo N.F."/>
            <person name="da Silva R.H."/>
            <person name="de Melo A.L.T.M."/>
            <person name="Pandolfi V."/>
            <person name="Bustamante F.O."/>
            <person name="Brasileiro-Vidal A.C."/>
            <person name="Benko-Iseppon A.M."/>
        </authorList>
    </citation>
    <scope>NUCLEOTIDE SEQUENCE [LARGE SCALE GENOMIC DNA]</scope>
    <source>
        <tissue evidence="2">Leaves</tissue>
    </source>
</reference>
<evidence type="ECO:0000313" key="2">
    <source>
        <dbReference type="EMBL" id="MED6224833.1"/>
    </source>
</evidence>
<feature type="non-terminal residue" evidence="2">
    <location>
        <position position="1"/>
    </location>
</feature>
<feature type="region of interest" description="Disordered" evidence="1">
    <location>
        <begin position="1"/>
        <end position="38"/>
    </location>
</feature>
<evidence type="ECO:0000256" key="1">
    <source>
        <dbReference type="SAM" id="MobiDB-lite"/>
    </source>
</evidence>
<gene>
    <name evidence="2" type="ORF">PIB30_087918</name>
</gene>
<evidence type="ECO:0000313" key="3">
    <source>
        <dbReference type="Proteomes" id="UP001341840"/>
    </source>
</evidence>
<dbReference type="Proteomes" id="UP001341840">
    <property type="component" value="Unassembled WGS sequence"/>
</dbReference>
<name>A0ABU6ZS58_9FABA</name>
<dbReference type="EMBL" id="JASCZI010273431">
    <property type="protein sequence ID" value="MED6224833.1"/>
    <property type="molecule type" value="Genomic_DNA"/>
</dbReference>
<keyword evidence="3" id="KW-1185">Reference proteome</keyword>